<dbReference type="Proteomes" id="UP001303046">
    <property type="component" value="Unassembled WGS sequence"/>
</dbReference>
<dbReference type="Gene3D" id="2.60.40.10">
    <property type="entry name" value="Immunoglobulins"/>
    <property type="match status" value="1"/>
</dbReference>
<feature type="compositionally biased region" description="Pro residues" evidence="1">
    <location>
        <begin position="360"/>
        <end position="390"/>
    </location>
</feature>
<dbReference type="InterPro" id="IPR013783">
    <property type="entry name" value="Ig-like_fold"/>
</dbReference>
<proteinExistence type="predicted"/>
<evidence type="ECO:0000259" key="2">
    <source>
        <dbReference type="PROSITE" id="PS50202"/>
    </source>
</evidence>
<comment type="caution">
    <text evidence="3">The sequence shown here is derived from an EMBL/GenBank/DDBJ whole genome shotgun (WGS) entry which is preliminary data.</text>
</comment>
<evidence type="ECO:0000313" key="4">
    <source>
        <dbReference type="Proteomes" id="UP001303046"/>
    </source>
</evidence>
<dbReference type="InterPro" id="IPR051774">
    <property type="entry name" value="Sperm-specific_class_P"/>
</dbReference>
<dbReference type="PANTHER" id="PTHR22947:SF7">
    <property type="entry name" value="MSP DOMAIN-CONTAINING PROTEIN-RELATED"/>
    <property type="match status" value="1"/>
</dbReference>
<evidence type="ECO:0000313" key="3">
    <source>
        <dbReference type="EMBL" id="KAK6738358.1"/>
    </source>
</evidence>
<sequence length="585" mass="61582">MCTLEWLAYLGRTVETVAFLSFSLWTTITFAIFCGKKRQVTHTRTLASDGTHSSTTSSSASASAKRLDRRRSSKQHKESREEKRKGPNDLFKGTPKSSTRQHGFSPTPGFGFKPVTQEREKKADIMNEQPQPEQIPSLIPLTTKTLRPESTKLKSVKTKPISNITLKETETDIQEGDGNYEDVNLIDAPPPADEGQYENVTPTDVAPPGFPEEVLHTVKPEALRQVPPTGDSQKTTLTVDPPASIFPTTGGQLKHTLKNPRQTRMVYKIKCSNNNDYGISPVYSFVEAGGTATITVTRLPGAPKEDKMVIQFVEAPAGGKTPEEAFALASPWSYVSTTVPLRTAAGLPPLAAPKPAAAPARPPIPPPKAPIPPPVPPPKAPVPPPAPPPKAPVPPPVLPPKPPIPAYVKPPVIPAFASGAPKPPGLVPPVSQPAVAAKPPVQAVPSPVKIPASVVPKHLAPAAPTPVVAPKPSLPGIPILKPPPPPIAPKAPIPSARPPPPPPASVPKPIAPTVPPTVKPPAPPPPVISNIQKPGPVSGVPLPGQPYPGPSVRGTAKPMPFTGGGVSRPPLVSVYVGAKPDRKKQ</sequence>
<feature type="domain" description="MSP" evidence="2">
    <location>
        <begin position="236"/>
        <end position="344"/>
    </location>
</feature>
<name>A0ABR1CIX7_NECAM</name>
<feature type="compositionally biased region" description="Basic and acidic residues" evidence="1">
    <location>
        <begin position="75"/>
        <end position="87"/>
    </location>
</feature>
<dbReference type="PROSITE" id="PS50202">
    <property type="entry name" value="MSP"/>
    <property type="match status" value="1"/>
</dbReference>
<dbReference type="SUPFAM" id="SSF49354">
    <property type="entry name" value="PapD-like"/>
    <property type="match status" value="1"/>
</dbReference>
<reference evidence="3 4" key="1">
    <citation type="submission" date="2023-08" db="EMBL/GenBank/DDBJ databases">
        <title>A Necator americanus chromosomal reference genome.</title>
        <authorList>
            <person name="Ilik V."/>
            <person name="Petrzelkova K.J."/>
            <person name="Pardy F."/>
            <person name="Fuh T."/>
            <person name="Niatou-Singa F.S."/>
            <person name="Gouil Q."/>
            <person name="Baker L."/>
            <person name="Ritchie M.E."/>
            <person name="Jex A.R."/>
            <person name="Gazzola D."/>
            <person name="Li H."/>
            <person name="Toshio Fujiwara R."/>
            <person name="Zhan B."/>
            <person name="Aroian R.V."/>
            <person name="Pafco B."/>
            <person name="Schwarz E.M."/>
        </authorList>
    </citation>
    <scope>NUCLEOTIDE SEQUENCE [LARGE SCALE GENOMIC DNA]</scope>
    <source>
        <strain evidence="3 4">Aroian</strain>
        <tissue evidence="3">Whole animal</tissue>
    </source>
</reference>
<evidence type="ECO:0000256" key="1">
    <source>
        <dbReference type="SAM" id="MobiDB-lite"/>
    </source>
</evidence>
<dbReference type="InterPro" id="IPR008962">
    <property type="entry name" value="PapD-like_sf"/>
</dbReference>
<dbReference type="EMBL" id="JAVFWL010000002">
    <property type="protein sequence ID" value="KAK6738358.1"/>
    <property type="molecule type" value="Genomic_DNA"/>
</dbReference>
<feature type="compositionally biased region" description="Polar residues" evidence="1">
    <location>
        <begin position="95"/>
        <end position="104"/>
    </location>
</feature>
<feature type="region of interest" description="Disordered" evidence="1">
    <location>
        <begin position="45"/>
        <end position="135"/>
    </location>
</feature>
<feature type="compositionally biased region" description="Low complexity" evidence="1">
    <location>
        <begin position="47"/>
        <end position="64"/>
    </location>
</feature>
<feature type="region of interest" description="Disordered" evidence="1">
    <location>
        <begin position="471"/>
        <end position="585"/>
    </location>
</feature>
<accession>A0ABR1CIX7</accession>
<feature type="compositionally biased region" description="Pro residues" evidence="1">
    <location>
        <begin position="471"/>
        <end position="527"/>
    </location>
</feature>
<dbReference type="Pfam" id="PF00635">
    <property type="entry name" value="Motile_Sperm"/>
    <property type="match status" value="1"/>
</dbReference>
<feature type="region of interest" description="Disordered" evidence="1">
    <location>
        <begin position="224"/>
        <end position="252"/>
    </location>
</feature>
<dbReference type="InterPro" id="IPR000535">
    <property type="entry name" value="MSP_dom"/>
</dbReference>
<feature type="region of interest" description="Disordered" evidence="1">
    <location>
        <begin position="352"/>
        <end position="390"/>
    </location>
</feature>
<keyword evidence="4" id="KW-1185">Reference proteome</keyword>
<protein>
    <recommendedName>
        <fullName evidence="2">MSP domain-containing protein</fullName>
    </recommendedName>
</protein>
<gene>
    <name evidence="3" type="primary">Necator_chrII.g8254</name>
    <name evidence="3" type="ORF">RB195_020460</name>
</gene>
<organism evidence="3 4">
    <name type="scientific">Necator americanus</name>
    <name type="common">Human hookworm</name>
    <dbReference type="NCBI Taxonomy" id="51031"/>
    <lineage>
        <taxon>Eukaryota</taxon>
        <taxon>Metazoa</taxon>
        <taxon>Ecdysozoa</taxon>
        <taxon>Nematoda</taxon>
        <taxon>Chromadorea</taxon>
        <taxon>Rhabditida</taxon>
        <taxon>Rhabditina</taxon>
        <taxon>Rhabditomorpha</taxon>
        <taxon>Strongyloidea</taxon>
        <taxon>Ancylostomatidae</taxon>
        <taxon>Bunostominae</taxon>
        <taxon>Necator</taxon>
    </lineage>
</organism>
<dbReference type="PANTHER" id="PTHR22947">
    <property type="entry name" value="MAJOR SPERM PROTEIN"/>
    <property type="match status" value="1"/>
</dbReference>
<feature type="compositionally biased region" description="Basic and acidic residues" evidence="1">
    <location>
        <begin position="116"/>
        <end position="125"/>
    </location>
</feature>